<dbReference type="GO" id="GO:0003677">
    <property type="term" value="F:DNA binding"/>
    <property type="evidence" value="ECO:0007669"/>
    <property type="project" value="InterPro"/>
</dbReference>
<comment type="subunit">
    <text evidence="13">Component of a pre-mRNA cleavage factor complex. Interacts directly with PCF11.</text>
</comment>
<dbReference type="GO" id="GO:0048315">
    <property type="term" value="P:conidium formation"/>
    <property type="evidence" value="ECO:0007669"/>
    <property type="project" value="UniProtKB-KW"/>
</dbReference>
<dbReference type="GO" id="GO:0005849">
    <property type="term" value="C:mRNA cleavage factor complex"/>
    <property type="evidence" value="ECO:0007669"/>
    <property type="project" value="UniProtKB-UniRule"/>
</dbReference>
<name>A0A100INU4_ASPNG</name>
<evidence type="ECO:0000256" key="6">
    <source>
        <dbReference type="ARBA" id="ARBA00022664"/>
    </source>
</evidence>
<dbReference type="GO" id="GO:0070197">
    <property type="term" value="P:meiotic attachment of telomere to nuclear envelope"/>
    <property type="evidence" value="ECO:0007669"/>
    <property type="project" value="InterPro"/>
</dbReference>
<evidence type="ECO:0000259" key="15">
    <source>
        <dbReference type="PROSITE" id="PS51299"/>
    </source>
</evidence>
<evidence type="ECO:0000256" key="13">
    <source>
        <dbReference type="HAMAP-Rule" id="MF_03035"/>
    </source>
</evidence>
<dbReference type="InterPro" id="IPR038239">
    <property type="entry name" value="Clp1_N_sf"/>
</dbReference>
<dbReference type="FunFam" id="2.60.120.1030:FF:000001">
    <property type="entry name" value="Protein CLP1 homolog 5"/>
    <property type="match status" value="1"/>
</dbReference>
<dbReference type="PANTHER" id="PTHR38044:SF1">
    <property type="entry name" value="BOUQUET FORMATION PROTEIN 4"/>
    <property type="match status" value="1"/>
</dbReference>
<dbReference type="InterPro" id="IPR010655">
    <property type="entry name" value="Clp1_C"/>
</dbReference>
<dbReference type="Pfam" id="PF06807">
    <property type="entry name" value="Clp1"/>
    <property type="match status" value="1"/>
</dbReference>
<comment type="function">
    <text evidence="1">Polynucleotide 5'-kinase involved in rRNA processing.</text>
</comment>
<evidence type="ECO:0000256" key="8">
    <source>
        <dbReference type="ARBA" id="ARBA00022840"/>
    </source>
</evidence>
<comment type="function">
    <text evidence="13">Required for endonucleolytic cleavage during polyadenylation-dependent pre-mRNA 3'-end formation.</text>
</comment>
<dbReference type="InterPro" id="IPR032319">
    <property type="entry name" value="CLP1_P"/>
</dbReference>
<evidence type="ECO:0000256" key="12">
    <source>
        <dbReference type="ARBA" id="ARBA00031907"/>
    </source>
</evidence>
<keyword evidence="9" id="KW-0749">Sporulation</keyword>
<feature type="compositionally biased region" description="Polar residues" evidence="14">
    <location>
        <begin position="265"/>
        <end position="287"/>
    </location>
</feature>
<dbReference type="VEuPathDB" id="FungiDB:ASPNIDRAFT2_1160515"/>
<feature type="binding site" evidence="13">
    <location>
        <begin position="645"/>
        <end position="650"/>
    </location>
    <ligand>
        <name>ATP</name>
        <dbReference type="ChEBI" id="CHEBI:30616"/>
    </ligand>
</feature>
<feature type="compositionally biased region" description="Acidic residues" evidence="14">
    <location>
        <begin position="407"/>
        <end position="417"/>
    </location>
</feature>
<comment type="caution">
    <text evidence="16">The sequence shown here is derived from an EMBL/GenBank/DDBJ whole genome shotgun (WGS) entry which is preliminary data.</text>
</comment>
<dbReference type="Gene3D" id="3.40.50.300">
    <property type="entry name" value="P-loop containing nucleotide triphosphate hydrolases"/>
    <property type="match status" value="1"/>
</dbReference>
<dbReference type="InterPro" id="IPR038238">
    <property type="entry name" value="Clp1_C_sf"/>
</dbReference>
<comment type="subcellular location">
    <subcellularLocation>
        <location evidence="2 13">Nucleus</location>
    </subcellularLocation>
</comment>
<organism evidence="16 17">
    <name type="scientific">Aspergillus niger</name>
    <dbReference type="NCBI Taxonomy" id="5061"/>
    <lineage>
        <taxon>Eukaryota</taxon>
        <taxon>Fungi</taxon>
        <taxon>Dikarya</taxon>
        <taxon>Ascomycota</taxon>
        <taxon>Pezizomycotina</taxon>
        <taxon>Eurotiomycetes</taxon>
        <taxon>Eurotiomycetidae</taxon>
        <taxon>Eurotiales</taxon>
        <taxon>Aspergillaceae</taxon>
        <taxon>Aspergillus</taxon>
        <taxon>Aspergillus subgen. Circumdati</taxon>
    </lineage>
</organism>
<dbReference type="OrthoDB" id="258143at2759"/>
<evidence type="ECO:0000313" key="16">
    <source>
        <dbReference type="EMBL" id="GAQ44380.1"/>
    </source>
</evidence>
<feature type="binding site" evidence="13">
    <location>
        <position position="518"/>
    </location>
    <ligand>
        <name>ATP</name>
        <dbReference type="ChEBI" id="CHEBI:30616"/>
    </ligand>
</feature>
<dbReference type="SUPFAM" id="SSF52540">
    <property type="entry name" value="P-loop containing nucleoside triphosphate hydrolases"/>
    <property type="match status" value="1"/>
</dbReference>
<dbReference type="HAMAP" id="MF_03035">
    <property type="entry name" value="Clp1"/>
    <property type="match status" value="1"/>
</dbReference>
<feature type="domain" description="HTH APSES-type" evidence="15">
    <location>
        <begin position="90"/>
        <end position="202"/>
    </location>
</feature>
<proteinExistence type="inferred from homology"/>
<dbReference type="InterPro" id="IPR028606">
    <property type="entry name" value="Clp1"/>
</dbReference>
<comment type="similarity">
    <text evidence="13">Belongs to the Clp1 family. Clp1 subfamily.</text>
</comment>
<accession>A0A100INU4</accession>
<dbReference type="InterPro" id="IPR036887">
    <property type="entry name" value="HTH_APSES_sf"/>
</dbReference>
<dbReference type="VEuPathDB" id="FungiDB:M747DRAFT_252594"/>
<feature type="region of interest" description="Disordered" evidence="14">
    <location>
        <begin position="388"/>
        <end position="417"/>
    </location>
</feature>
<sequence>MVRSLPKKNNPLILADVAPAYSIVACRYLHQSVRRLICLLLPPATSDDELLSRRRLGKTNLAVKPTQVGTSNATKPENLGPFEYAHLRAPLPRDLKGSEIFPSHSPQQHPETYFLMRRSKDGFVSATGMFKIAFPWAKLDEERSEREYLKTRTETSEDEIAGNVWISPLLALELAKEYQMYDWVRALLDPTDIVQSPSSAKKQITPPPRFDLPPIEAPAILTAPRLRRGRSASPSKKSTSPRKPRQTRAMKEANAAATSAANASLQSSLDLTASTVESESVTGTVHQSVEVDGDEKPAPTPKKPASASKAKRTAARAEEPEEKEEQEREKVKVDVETNAETIDEAKTSQTTVSVEMPISLPEAPSAADTEQMIAKAKEMVEEAVKLQTETAEPSSAKAAQKRKTEVLSDDDEEEDEEAKTLRVKRAKVLEEKLKQERVRNRALVGVTAAFALALNIVILSACSELYQKLQSAYQPPDNKPKYPGDAMSLPGLDLTQPSADREFAPAPPSQISLSKGSEWRFEVAFGTTVRVKLLAGTAELFGTELAPSQTYTFSGTKAAIYTWHGCTLEVSAGEAITGLDSLAPGGTNGTATRGLGAGGCQSEYVAEETPMIEYANVHFALETLRQEAKATGKDGPRVLILGPEDAGKTSLSKILTAYATKVGRQPLVVNLDPTEGMLSVPGTLTATAFRTMIDVEEGWGSSPMSGPSAVPVKLPLVYFYPMQNPLEADGSVYKSIVSRLALSVTGRMAEDEDARETGIIVDTPGILSQSKAGNVEMINHIVTEFAITTILVIGSERLYSIMMKNFDNKPTASASAAASDERISVIKLSKSGGCVDRDAAFMKAVSESQIRTYFFGNPIPSTASAALSLSASSSSTNVTLSPHAQQLDFGALAVYNYTIASAEEDEDEYDPSQLGTGDAFLPGGSNDMDLGQTPQEETPVAPTLPGIAGPVKETVTPAGSSNVPLKKVLPPAPTALANSLLAITHASSTASPADVRDASIMGFLYVADVDAEKGKIRVLAPVGGRVPPRAIVWGKKWPGEVVGLVG</sequence>
<evidence type="ECO:0000256" key="11">
    <source>
        <dbReference type="ARBA" id="ARBA00023321"/>
    </source>
</evidence>
<dbReference type="AlphaFoldDB" id="A0A100INU4"/>
<keyword evidence="11" id="KW-0183">Conidiation</keyword>
<feature type="region of interest" description="Disordered" evidence="14">
    <location>
        <begin position="473"/>
        <end position="511"/>
    </location>
</feature>
<evidence type="ECO:0000313" key="17">
    <source>
        <dbReference type="Proteomes" id="UP000068243"/>
    </source>
</evidence>
<keyword evidence="6 13" id="KW-0507">mRNA processing</keyword>
<evidence type="ECO:0000256" key="4">
    <source>
        <dbReference type="ARBA" id="ARBA00019309"/>
    </source>
</evidence>
<evidence type="ECO:0000256" key="10">
    <source>
        <dbReference type="ARBA" id="ARBA00023242"/>
    </source>
</evidence>
<dbReference type="GO" id="GO:0030435">
    <property type="term" value="P:sporulation resulting in formation of a cellular spore"/>
    <property type="evidence" value="ECO:0007669"/>
    <property type="project" value="UniProtKB-KW"/>
</dbReference>
<dbReference type="SMART" id="SM01252">
    <property type="entry name" value="KilA-N"/>
    <property type="match status" value="1"/>
</dbReference>
<dbReference type="Gene3D" id="2.60.120.1030">
    <property type="entry name" value="Clp1, DNA binding domain"/>
    <property type="match status" value="1"/>
</dbReference>
<dbReference type="FunFam" id="3.40.50.300:FF:002095">
    <property type="entry name" value="mRNA cleavage and polyadenylation factor clp1"/>
    <property type="match status" value="1"/>
</dbReference>
<feature type="binding site" evidence="13">
    <location>
        <position position="557"/>
    </location>
    <ligand>
        <name>ATP</name>
        <dbReference type="ChEBI" id="CHEBI:30616"/>
    </ligand>
</feature>
<evidence type="ECO:0000256" key="5">
    <source>
        <dbReference type="ARBA" id="ARBA00019824"/>
    </source>
</evidence>
<feature type="compositionally biased region" description="Low complexity" evidence="14">
    <location>
        <begin position="253"/>
        <end position="264"/>
    </location>
</feature>
<dbReference type="EMBL" id="BCMY01000012">
    <property type="protein sequence ID" value="GAQ44380.1"/>
    <property type="molecule type" value="Genomic_DNA"/>
</dbReference>
<dbReference type="PANTHER" id="PTHR38044">
    <property type="entry name" value="BOUQUET FORMATION PROTEIN 4"/>
    <property type="match status" value="1"/>
</dbReference>
<dbReference type="Pfam" id="PF16573">
    <property type="entry name" value="CLP1_N"/>
    <property type="match status" value="1"/>
</dbReference>
<dbReference type="PROSITE" id="PS51299">
    <property type="entry name" value="HTH_APSES"/>
    <property type="match status" value="1"/>
</dbReference>
<evidence type="ECO:0000256" key="1">
    <source>
        <dbReference type="ARBA" id="ARBA00003798"/>
    </source>
</evidence>
<dbReference type="VEuPathDB" id="FungiDB:ASPNIDRAFT2_1039076"/>
<dbReference type="FunFam" id="3.10.260.10:FF:000002">
    <property type="entry name" value="APSES transcription factor, putative"/>
    <property type="match status" value="1"/>
</dbReference>
<keyword evidence="7 13" id="KW-0547">Nucleotide-binding</keyword>
<feature type="region of interest" description="Disordered" evidence="14">
    <location>
        <begin position="904"/>
        <end position="938"/>
    </location>
</feature>
<gene>
    <name evidence="13" type="primary">CLP1</name>
    <name evidence="16" type="ORF">ABL_07041</name>
</gene>
<dbReference type="GO" id="GO:0044820">
    <property type="term" value="P:mitotic telomere tethering at nuclear periphery"/>
    <property type="evidence" value="ECO:0007669"/>
    <property type="project" value="TreeGrafter"/>
</dbReference>
<dbReference type="VEuPathDB" id="FungiDB:M747DRAFT_88752"/>
<dbReference type="InterPro" id="IPR037548">
    <property type="entry name" value="Bqt4"/>
</dbReference>
<evidence type="ECO:0000256" key="14">
    <source>
        <dbReference type="SAM" id="MobiDB-lite"/>
    </source>
</evidence>
<dbReference type="Proteomes" id="UP000068243">
    <property type="component" value="Unassembled WGS sequence"/>
</dbReference>
<dbReference type="InterPro" id="IPR003163">
    <property type="entry name" value="Tscrpt_reg_HTH_APSES-type"/>
</dbReference>
<keyword evidence="10 13" id="KW-0539">Nucleus</keyword>
<dbReference type="GO" id="GO:0005524">
    <property type="term" value="F:ATP binding"/>
    <property type="evidence" value="ECO:0007669"/>
    <property type="project" value="UniProtKB-UniRule"/>
</dbReference>
<dbReference type="InterPro" id="IPR032324">
    <property type="entry name" value="Clp1_N"/>
</dbReference>
<dbReference type="VEuPathDB" id="FungiDB:ATCC64974_108090"/>
<feature type="compositionally biased region" description="Basic residues" evidence="14">
    <location>
        <begin position="239"/>
        <end position="248"/>
    </location>
</feature>
<dbReference type="InterPro" id="IPR027417">
    <property type="entry name" value="P-loop_NTPase"/>
</dbReference>
<protein>
    <recommendedName>
        <fullName evidence="4">Cell pattern formation-associated protein stuA</fullName>
    </recommendedName>
    <alternativeName>
        <fullName evidence="3 5">Polynucleotide 5'-hydroxyl-kinase GRC3</fullName>
    </alternativeName>
    <alternativeName>
        <fullName evidence="12">Stunted protein A</fullName>
    </alternativeName>
</protein>
<evidence type="ECO:0000256" key="2">
    <source>
        <dbReference type="ARBA" id="ARBA00004123"/>
    </source>
</evidence>
<dbReference type="InterPro" id="IPR018004">
    <property type="entry name" value="KilA/APSES_HTH"/>
</dbReference>
<dbReference type="Gene3D" id="3.10.260.10">
    <property type="entry name" value="Transcription regulator HTH, APSES-type DNA-binding domain"/>
    <property type="match status" value="1"/>
</dbReference>
<dbReference type="GO" id="GO:1990862">
    <property type="term" value="C:nuclear membrane complex Bqt3-Bqt4"/>
    <property type="evidence" value="ECO:0007669"/>
    <property type="project" value="InterPro"/>
</dbReference>
<dbReference type="SUPFAM" id="SSF54616">
    <property type="entry name" value="DNA-binding domain of Mlu1-box binding protein MBP1"/>
    <property type="match status" value="1"/>
</dbReference>
<dbReference type="Pfam" id="PF16575">
    <property type="entry name" value="CLP1_P"/>
    <property type="match status" value="1"/>
</dbReference>
<evidence type="ECO:0000256" key="7">
    <source>
        <dbReference type="ARBA" id="ARBA00022741"/>
    </source>
</evidence>
<evidence type="ECO:0000256" key="3">
    <source>
        <dbReference type="ARBA" id="ARBA00018706"/>
    </source>
</evidence>
<evidence type="ECO:0000256" key="9">
    <source>
        <dbReference type="ARBA" id="ARBA00022969"/>
    </source>
</evidence>
<keyword evidence="8 13" id="KW-0067">ATP-binding</keyword>
<dbReference type="PaxDb" id="5061-CADANGAP00013834"/>
<dbReference type="GO" id="GO:0031124">
    <property type="term" value="P:mRNA 3'-end processing"/>
    <property type="evidence" value="ECO:0007669"/>
    <property type="project" value="UniProtKB-UniRule"/>
</dbReference>
<dbReference type="VEuPathDB" id="FungiDB:An18g04570"/>
<feature type="region of interest" description="Disordered" evidence="14">
    <location>
        <begin position="196"/>
        <end position="333"/>
    </location>
</feature>
<dbReference type="VEuPathDB" id="FungiDB:An18g04580"/>
<dbReference type="Gene3D" id="2.40.30.330">
    <property type="entry name" value="Pre-mRNA cleavage complex subunit Clp1, C-terminal domain"/>
    <property type="match status" value="1"/>
</dbReference>
<dbReference type="VEuPathDB" id="FungiDB:ATCC64974_108080"/>
<reference evidence="17" key="1">
    <citation type="journal article" date="2016" name="Genome Announc.">
        <title>Draft genome sequence of Aspergillus niger strain An76.</title>
        <authorList>
            <person name="Gong W."/>
            <person name="Cheng Z."/>
            <person name="Zhang H."/>
            <person name="Liu L."/>
            <person name="Gao P."/>
            <person name="Wang L."/>
        </authorList>
    </citation>
    <scope>NUCLEOTIDE SEQUENCE [LARGE SCALE GENOMIC DNA]</scope>
    <source>
        <strain evidence="17">An76</strain>
    </source>
</reference>